<dbReference type="SUPFAM" id="SSF55073">
    <property type="entry name" value="Nucleotide cyclase"/>
    <property type="match status" value="1"/>
</dbReference>
<dbReference type="Proteomes" id="UP000012371">
    <property type="component" value="Unassembled WGS sequence"/>
</dbReference>
<gene>
    <name evidence="5" type="ORF">LEP1GSC203_3379</name>
</gene>
<dbReference type="PROSITE" id="PS50112">
    <property type="entry name" value="PAS"/>
    <property type="match status" value="1"/>
</dbReference>
<feature type="domain" description="PAS" evidence="3">
    <location>
        <begin position="12"/>
        <end position="81"/>
    </location>
</feature>
<evidence type="ECO:0000256" key="2">
    <source>
        <dbReference type="ARBA" id="ARBA00034247"/>
    </source>
</evidence>
<dbReference type="AlphaFoldDB" id="N1W121"/>
<reference evidence="5" key="1">
    <citation type="submission" date="2013-03" db="EMBL/GenBank/DDBJ databases">
        <authorList>
            <person name="Harkins D.M."/>
            <person name="Durkin A.S."/>
            <person name="Brinkac L.M."/>
            <person name="Haft D.H."/>
            <person name="Selengut J.D."/>
            <person name="Sanka R."/>
            <person name="DePew J."/>
            <person name="Purushe J."/>
            <person name="Hartskeerl R.A."/>
            <person name="Ahmed A."/>
            <person name="van der Linden H."/>
            <person name="Goris M.G.A."/>
            <person name="Vinetz J.M."/>
            <person name="Sutton G.G."/>
            <person name="Nierman W.C."/>
            <person name="Fouts D.E."/>
        </authorList>
    </citation>
    <scope>NUCLEOTIDE SEQUENCE [LARGE SCALE GENOMIC DNA]</scope>
    <source>
        <strain evidence="5">LT 11-33</strain>
    </source>
</reference>
<keyword evidence="6" id="KW-1185">Reference proteome</keyword>
<feature type="domain" description="GGDEF" evidence="4">
    <location>
        <begin position="178"/>
        <end position="311"/>
    </location>
</feature>
<evidence type="ECO:0000313" key="5">
    <source>
        <dbReference type="EMBL" id="EMY62970.1"/>
    </source>
</evidence>
<dbReference type="EC" id="2.7.7.65" evidence="1"/>
<dbReference type="Gene3D" id="3.30.450.20">
    <property type="entry name" value="PAS domain"/>
    <property type="match status" value="1"/>
</dbReference>
<dbReference type="SMART" id="SM00091">
    <property type="entry name" value="PAS"/>
    <property type="match status" value="1"/>
</dbReference>
<dbReference type="SMART" id="SM00267">
    <property type="entry name" value="GGDEF"/>
    <property type="match status" value="1"/>
</dbReference>
<dbReference type="Pfam" id="PF13426">
    <property type="entry name" value="PAS_9"/>
    <property type="match status" value="1"/>
</dbReference>
<dbReference type="Gene3D" id="3.30.70.270">
    <property type="match status" value="1"/>
</dbReference>
<organism evidence="5 6">
    <name type="scientific">Leptospira terpstrae serovar Hualin str. LT 11-33 = ATCC 700639</name>
    <dbReference type="NCBI Taxonomy" id="1257025"/>
    <lineage>
        <taxon>Bacteria</taxon>
        <taxon>Pseudomonadati</taxon>
        <taxon>Spirochaetota</taxon>
        <taxon>Spirochaetia</taxon>
        <taxon>Leptospirales</taxon>
        <taxon>Leptospiraceae</taxon>
        <taxon>Leptospira</taxon>
    </lineage>
</organism>
<dbReference type="STRING" id="1257025.LEP1GSC203_3379"/>
<evidence type="ECO:0000256" key="1">
    <source>
        <dbReference type="ARBA" id="ARBA00012528"/>
    </source>
</evidence>
<name>N1W121_9LEPT</name>
<dbReference type="InterPro" id="IPR029787">
    <property type="entry name" value="Nucleotide_cyclase"/>
</dbReference>
<dbReference type="CDD" id="cd01949">
    <property type="entry name" value="GGDEF"/>
    <property type="match status" value="1"/>
</dbReference>
<dbReference type="CDD" id="cd00130">
    <property type="entry name" value="PAS"/>
    <property type="match status" value="1"/>
</dbReference>
<comment type="caution">
    <text evidence="5">The sequence shown here is derived from an EMBL/GenBank/DDBJ whole genome shotgun (WGS) entry which is preliminary data.</text>
</comment>
<dbReference type="InterPro" id="IPR043128">
    <property type="entry name" value="Rev_trsase/Diguanyl_cyclase"/>
</dbReference>
<dbReference type="PANTHER" id="PTHR45138">
    <property type="entry name" value="REGULATORY COMPONENTS OF SENSORY TRANSDUCTION SYSTEM"/>
    <property type="match status" value="1"/>
</dbReference>
<proteinExistence type="predicted"/>
<dbReference type="SUPFAM" id="SSF55785">
    <property type="entry name" value="PYP-like sensor domain (PAS domain)"/>
    <property type="match status" value="1"/>
</dbReference>
<comment type="catalytic activity">
    <reaction evidence="2">
        <text>2 GTP = 3',3'-c-di-GMP + 2 diphosphate</text>
        <dbReference type="Rhea" id="RHEA:24898"/>
        <dbReference type="ChEBI" id="CHEBI:33019"/>
        <dbReference type="ChEBI" id="CHEBI:37565"/>
        <dbReference type="ChEBI" id="CHEBI:58805"/>
        <dbReference type="EC" id="2.7.7.65"/>
    </reaction>
</comment>
<accession>N1W121</accession>
<dbReference type="GO" id="GO:0052621">
    <property type="term" value="F:diguanylate cyclase activity"/>
    <property type="evidence" value="ECO:0007669"/>
    <property type="project" value="UniProtKB-EC"/>
</dbReference>
<dbReference type="NCBIfam" id="TIGR00229">
    <property type="entry name" value="sensory_box"/>
    <property type="match status" value="1"/>
</dbReference>
<evidence type="ECO:0000259" key="4">
    <source>
        <dbReference type="PROSITE" id="PS50887"/>
    </source>
</evidence>
<dbReference type="FunFam" id="3.30.70.270:FF:000001">
    <property type="entry name" value="Diguanylate cyclase domain protein"/>
    <property type="match status" value="1"/>
</dbReference>
<dbReference type="InterPro" id="IPR050469">
    <property type="entry name" value="Diguanylate_Cyclase"/>
</dbReference>
<evidence type="ECO:0000259" key="3">
    <source>
        <dbReference type="PROSITE" id="PS50112"/>
    </source>
</evidence>
<protein>
    <recommendedName>
        <fullName evidence="1">diguanylate cyclase</fullName>
        <ecNumber evidence="1">2.7.7.65</ecNumber>
    </recommendedName>
</protein>
<dbReference type="InterPro" id="IPR000014">
    <property type="entry name" value="PAS"/>
</dbReference>
<dbReference type="PROSITE" id="PS50887">
    <property type="entry name" value="GGDEF"/>
    <property type="match status" value="1"/>
</dbReference>
<dbReference type="InterPro" id="IPR000160">
    <property type="entry name" value="GGDEF_dom"/>
</dbReference>
<sequence length="311" mass="35715">MGKFGEMNEINTDVFAREIVSQSIDAIVVLDTDSKILFSNLALQSLTGFTKEELYQKTFSFLFPPNEKGEQNSIETFVSSNDSHYIAGFLKELELVTKPKGTIPVEIRAFTIRNENQMFYAAIIRDVRERRRLEEQKNVLINSLKRLAYMDELTMLPNRRSFSESLQKTVATVKRRNRESVLAVLDIDHFKVINDTYGHDIGDLVLKKMANIFVDCLREEDTIGRIGGEEFGCILPDTTTEGATIVLDRLRESVETHRFFIFDNYYLNITLSIGYTKVHPIQKPEEILKLADIALYQAKNHGRNCIQVYPV</sequence>
<dbReference type="EMBL" id="AOGW02000006">
    <property type="protein sequence ID" value="EMY62970.1"/>
    <property type="molecule type" value="Genomic_DNA"/>
</dbReference>
<dbReference type="NCBIfam" id="TIGR00254">
    <property type="entry name" value="GGDEF"/>
    <property type="match status" value="1"/>
</dbReference>
<dbReference type="Pfam" id="PF00990">
    <property type="entry name" value="GGDEF"/>
    <property type="match status" value="1"/>
</dbReference>
<dbReference type="PANTHER" id="PTHR45138:SF9">
    <property type="entry name" value="DIGUANYLATE CYCLASE DGCM-RELATED"/>
    <property type="match status" value="1"/>
</dbReference>
<dbReference type="InterPro" id="IPR035965">
    <property type="entry name" value="PAS-like_dom_sf"/>
</dbReference>
<evidence type="ECO:0000313" key="6">
    <source>
        <dbReference type="Proteomes" id="UP000012371"/>
    </source>
</evidence>